<evidence type="ECO:0000313" key="4">
    <source>
        <dbReference type="Proteomes" id="UP000435357"/>
    </source>
</evidence>
<accession>A0A6N6M800</accession>
<dbReference type="Pfam" id="PF20094">
    <property type="entry name" value="GWxTD_dom"/>
    <property type="match status" value="1"/>
</dbReference>
<proteinExistence type="predicted"/>
<gene>
    <name evidence="3" type="ORF">F3059_01685</name>
</gene>
<organism evidence="3 4">
    <name type="scientific">Salibacter halophilus</name>
    <dbReference type="NCBI Taxonomy" id="1803916"/>
    <lineage>
        <taxon>Bacteria</taxon>
        <taxon>Pseudomonadati</taxon>
        <taxon>Bacteroidota</taxon>
        <taxon>Flavobacteriia</taxon>
        <taxon>Flavobacteriales</taxon>
        <taxon>Salibacteraceae</taxon>
        <taxon>Salibacter</taxon>
    </lineage>
</organism>
<dbReference type="RefSeq" id="WP_151166198.1">
    <property type="nucleotide sequence ID" value="NZ_WACR01000001.1"/>
</dbReference>
<sequence>MNRFFSILVIVLAAYFFQGCASTKSISNSNLSSLYKRGNKLLEPEFDVFHKKHGQTDVHFKVNTKQLLYVRNPADSLYSGKIKISYLLYKHFDSNELIDSASTVLTDVTDSLQSKNLYGKFSLTIPIGNRYILRVKTTDLNRKQETEKLILLDRETPTNRQNFLVLNEKTNLPFFKKYGTEKDSLRVVYNMLLAADEVTVDFYQRDFPVAPPPFAVYKREPFSYEPDSSFTVTTGSDSSFHFTPSKKGFYHFKVDSKSREGLTFYHFDKQFPEIYKVEDMISALRFITSKREYEQLQTAQNKKVAVDSFWIQLADSKKRARELIKTFYNRVQNANYFFTSYKEGWKTDRGIVYLVFGPPEIVYKSSTGESWIYGEENNYLSTTFNFVKMNNPFSDNDYLLKRSPSYKNAWYRAVEKWREGRVSSLDY</sequence>
<dbReference type="OrthoDB" id="9814412at2"/>
<evidence type="ECO:0000313" key="3">
    <source>
        <dbReference type="EMBL" id="KAB1066210.1"/>
    </source>
</evidence>
<dbReference type="Proteomes" id="UP000435357">
    <property type="component" value="Unassembled WGS sequence"/>
</dbReference>
<evidence type="ECO:0000256" key="1">
    <source>
        <dbReference type="SAM" id="SignalP"/>
    </source>
</evidence>
<dbReference type="NCBIfam" id="TIGR04514">
    <property type="entry name" value="GWxTD_dom"/>
    <property type="match status" value="1"/>
</dbReference>
<comment type="caution">
    <text evidence="3">The sequence shown here is derived from an EMBL/GenBank/DDBJ whole genome shotgun (WGS) entry which is preliminary data.</text>
</comment>
<feature type="signal peptide" evidence="1">
    <location>
        <begin position="1"/>
        <end position="21"/>
    </location>
</feature>
<feature type="chain" id="PRO_5027086991" evidence="1">
    <location>
        <begin position="22"/>
        <end position="427"/>
    </location>
</feature>
<protein>
    <submittedName>
        <fullName evidence="3">GWxTD domain-containing protein</fullName>
    </submittedName>
</protein>
<name>A0A6N6M800_9FLAO</name>
<dbReference type="InterPro" id="IPR030959">
    <property type="entry name" value="GWxTD_dom"/>
</dbReference>
<reference evidence="3 4" key="1">
    <citation type="submission" date="2019-09" db="EMBL/GenBank/DDBJ databases">
        <title>Genomes of Cryomorphaceae.</title>
        <authorList>
            <person name="Bowman J.P."/>
        </authorList>
    </citation>
    <scope>NUCLEOTIDE SEQUENCE [LARGE SCALE GENOMIC DNA]</scope>
    <source>
        <strain evidence="3 4">KCTC 52047</strain>
    </source>
</reference>
<feature type="domain" description="GWxTD" evidence="2">
    <location>
        <begin position="248"/>
        <end position="419"/>
    </location>
</feature>
<dbReference type="EMBL" id="WACR01000001">
    <property type="protein sequence ID" value="KAB1066210.1"/>
    <property type="molecule type" value="Genomic_DNA"/>
</dbReference>
<evidence type="ECO:0000259" key="2">
    <source>
        <dbReference type="Pfam" id="PF20094"/>
    </source>
</evidence>
<dbReference type="AlphaFoldDB" id="A0A6N6M800"/>
<dbReference type="PROSITE" id="PS51257">
    <property type="entry name" value="PROKAR_LIPOPROTEIN"/>
    <property type="match status" value="1"/>
</dbReference>
<keyword evidence="1" id="KW-0732">Signal</keyword>
<keyword evidence="4" id="KW-1185">Reference proteome</keyword>